<evidence type="ECO:0000256" key="6">
    <source>
        <dbReference type="ARBA" id="ARBA00023136"/>
    </source>
</evidence>
<evidence type="ECO:0000256" key="1">
    <source>
        <dbReference type="ARBA" id="ARBA00004184"/>
    </source>
</evidence>
<comment type="subcellular location">
    <subcellularLocation>
        <location evidence="1">Endomembrane system</location>
        <topology evidence="1">Peripheral membrane protein</topology>
    </subcellularLocation>
    <subcellularLocation>
        <location evidence="2">Endoplasmic reticulum membrane</location>
    </subcellularLocation>
</comment>
<evidence type="ECO:0000256" key="3">
    <source>
        <dbReference type="ARBA" id="ARBA00011738"/>
    </source>
</evidence>
<dbReference type="GO" id="GO:0006048">
    <property type="term" value="P:UDP-N-acetylglucosamine biosynthetic process"/>
    <property type="evidence" value="ECO:0007669"/>
    <property type="project" value="UniProtKB-UniRule"/>
</dbReference>
<dbReference type="EC" id="2.3.1.4" evidence="8"/>
<accession>A0AA39QSN3</accession>
<keyword evidence="7 8" id="KW-0012">Acyltransferase</keyword>
<comment type="subunit">
    <text evidence="3">Homodimer.</text>
</comment>
<evidence type="ECO:0000256" key="4">
    <source>
        <dbReference type="ARBA" id="ARBA00022679"/>
    </source>
</evidence>
<protein>
    <recommendedName>
        <fullName evidence="8">Glucosamine 6-phosphate N-acetyltransferase</fullName>
        <ecNumber evidence="8">2.3.1.4</ecNumber>
    </recommendedName>
</protein>
<dbReference type="GO" id="GO:0004343">
    <property type="term" value="F:glucosamine 6-phosphate N-acetyltransferase activity"/>
    <property type="evidence" value="ECO:0007669"/>
    <property type="project" value="UniProtKB-UniRule"/>
</dbReference>
<evidence type="ECO:0000256" key="2">
    <source>
        <dbReference type="ARBA" id="ARBA00004586"/>
    </source>
</evidence>
<dbReference type="EMBL" id="JAFEKC020000024">
    <property type="protein sequence ID" value="KAK0507350.1"/>
    <property type="molecule type" value="Genomic_DNA"/>
</dbReference>
<dbReference type="InterPro" id="IPR000182">
    <property type="entry name" value="GNAT_dom"/>
</dbReference>
<evidence type="ECO:0000256" key="5">
    <source>
        <dbReference type="ARBA" id="ARBA00022824"/>
    </source>
</evidence>
<evidence type="ECO:0000256" key="7">
    <source>
        <dbReference type="ARBA" id="ARBA00023315"/>
    </source>
</evidence>
<evidence type="ECO:0000256" key="8">
    <source>
        <dbReference type="RuleBase" id="RU365086"/>
    </source>
</evidence>
<dbReference type="Proteomes" id="UP001166286">
    <property type="component" value="Unassembled WGS sequence"/>
</dbReference>
<dbReference type="GO" id="GO:0005789">
    <property type="term" value="C:endoplasmic reticulum membrane"/>
    <property type="evidence" value="ECO:0007669"/>
    <property type="project" value="UniProtKB-SubCell"/>
</dbReference>
<evidence type="ECO:0000259" key="9">
    <source>
        <dbReference type="PROSITE" id="PS51186"/>
    </source>
</evidence>
<dbReference type="PROSITE" id="PS51186">
    <property type="entry name" value="GNAT"/>
    <property type="match status" value="1"/>
</dbReference>
<dbReference type="FunFam" id="3.40.630.30:FF:000048">
    <property type="entry name" value="Glucosamine 6-phosphate N-acetyltransferase"/>
    <property type="match status" value="1"/>
</dbReference>
<keyword evidence="11" id="KW-1185">Reference proteome</keyword>
<keyword evidence="5" id="KW-0256">Endoplasmic reticulum</keyword>
<organism evidence="10 11">
    <name type="scientific">Cladonia borealis</name>
    <dbReference type="NCBI Taxonomy" id="184061"/>
    <lineage>
        <taxon>Eukaryota</taxon>
        <taxon>Fungi</taxon>
        <taxon>Dikarya</taxon>
        <taxon>Ascomycota</taxon>
        <taxon>Pezizomycotina</taxon>
        <taxon>Lecanoromycetes</taxon>
        <taxon>OSLEUM clade</taxon>
        <taxon>Lecanoromycetidae</taxon>
        <taxon>Lecanorales</taxon>
        <taxon>Lecanorineae</taxon>
        <taxon>Cladoniaceae</taxon>
        <taxon>Cladonia</taxon>
    </lineage>
</organism>
<keyword evidence="6" id="KW-0472">Membrane</keyword>
<dbReference type="PANTHER" id="PTHR13355">
    <property type="entry name" value="GLUCOSAMINE 6-PHOSPHATE N-ACETYLTRANSFERASE"/>
    <property type="match status" value="1"/>
</dbReference>
<evidence type="ECO:0000313" key="10">
    <source>
        <dbReference type="EMBL" id="KAK0507350.1"/>
    </source>
</evidence>
<dbReference type="InterPro" id="IPR039143">
    <property type="entry name" value="GNPNAT1-like"/>
</dbReference>
<keyword evidence="4 8" id="KW-0808">Transferase</keyword>
<sequence>MWSSPLAKTGNPSLSASTNGPLFSASLISPAVKDALPPSYIMRPLERTDYAAGFLDVLKVLTTVGDISQEKWTERYDWMAKRGDEYFVLVVCDGEGEVVGTGSVIVERKFIHNLGLVGHIEDIVVNKDQQGKKLGLRIIEALDYIAERIGCYKTILDCSETNEGFYVKCGYKRVGLEMAHYYEKKA</sequence>
<gene>
    <name evidence="10" type="ORF">JMJ35_010388</name>
</gene>
<comment type="catalytic activity">
    <reaction evidence="8">
        <text>D-glucosamine 6-phosphate + acetyl-CoA = N-acetyl-D-glucosamine 6-phosphate + CoA + H(+)</text>
        <dbReference type="Rhea" id="RHEA:10292"/>
        <dbReference type="ChEBI" id="CHEBI:15378"/>
        <dbReference type="ChEBI" id="CHEBI:57287"/>
        <dbReference type="ChEBI" id="CHEBI:57288"/>
        <dbReference type="ChEBI" id="CHEBI:57513"/>
        <dbReference type="ChEBI" id="CHEBI:58725"/>
        <dbReference type="EC" id="2.3.1.4"/>
    </reaction>
</comment>
<comment type="similarity">
    <text evidence="8">Belongs to the acetyltransferase family. GNA1 subfamily.</text>
</comment>
<comment type="pathway">
    <text evidence="8">Nucleotide-sugar biosynthesis; UDP-N-acetyl-alpha-D-glucosamine biosynthesis; N-acetyl-alpha-D-glucosamine 1-phosphate from alpha-D-glucosamine 6-phosphate (route I): step 1/2.</text>
</comment>
<evidence type="ECO:0000313" key="11">
    <source>
        <dbReference type="Proteomes" id="UP001166286"/>
    </source>
</evidence>
<name>A0AA39QSN3_9LECA</name>
<dbReference type="SUPFAM" id="SSF55729">
    <property type="entry name" value="Acyl-CoA N-acyltransferases (Nat)"/>
    <property type="match status" value="1"/>
</dbReference>
<feature type="domain" description="N-acetyltransferase" evidence="9">
    <location>
        <begin position="40"/>
        <end position="186"/>
    </location>
</feature>
<dbReference type="Gene3D" id="3.40.630.30">
    <property type="match status" value="1"/>
</dbReference>
<dbReference type="InterPro" id="IPR016181">
    <property type="entry name" value="Acyl_CoA_acyltransferase"/>
</dbReference>
<reference evidence="10" key="1">
    <citation type="submission" date="2023-03" db="EMBL/GenBank/DDBJ databases">
        <title>Complete genome of Cladonia borealis.</title>
        <authorList>
            <person name="Park H."/>
        </authorList>
    </citation>
    <scope>NUCLEOTIDE SEQUENCE</scope>
    <source>
        <strain evidence="10">ANT050790</strain>
    </source>
</reference>
<dbReference type="CDD" id="cd04301">
    <property type="entry name" value="NAT_SF"/>
    <property type="match status" value="1"/>
</dbReference>
<dbReference type="AlphaFoldDB" id="A0AA39QSN3"/>
<dbReference type="Pfam" id="PF00583">
    <property type="entry name" value="Acetyltransf_1"/>
    <property type="match status" value="1"/>
</dbReference>
<comment type="caution">
    <text evidence="10">The sequence shown here is derived from an EMBL/GenBank/DDBJ whole genome shotgun (WGS) entry which is preliminary data.</text>
</comment>
<dbReference type="PANTHER" id="PTHR13355:SF11">
    <property type="entry name" value="GLUCOSAMINE 6-PHOSPHATE N-ACETYLTRANSFERASE"/>
    <property type="match status" value="1"/>
</dbReference>
<proteinExistence type="inferred from homology"/>